<keyword evidence="2" id="KW-0378">Hydrolase</keyword>
<organism evidence="2 3">
    <name type="scientific">Klebsiella grimontii</name>
    <dbReference type="NCBI Taxonomy" id="2058152"/>
    <lineage>
        <taxon>Bacteria</taxon>
        <taxon>Pseudomonadati</taxon>
        <taxon>Pseudomonadota</taxon>
        <taxon>Gammaproteobacteria</taxon>
        <taxon>Enterobacterales</taxon>
        <taxon>Enterobacteriaceae</taxon>
        <taxon>Klebsiella/Raoultella group</taxon>
        <taxon>Klebsiella</taxon>
    </lineage>
</organism>
<evidence type="ECO:0000313" key="2">
    <source>
        <dbReference type="EMBL" id="SNU32458.1"/>
    </source>
</evidence>
<dbReference type="EC" id="3.5.2.10" evidence="2"/>
<dbReference type="AlphaFoldDB" id="A0A285AV12"/>
<protein>
    <submittedName>
        <fullName evidence="2">Creatinine amidohydrolase</fullName>
        <ecNumber evidence="2">3.5.2.10</ecNumber>
    </submittedName>
</protein>
<dbReference type="GO" id="GO:0047789">
    <property type="term" value="F:creatininase activity"/>
    <property type="evidence" value="ECO:0007669"/>
    <property type="project" value="UniProtKB-EC"/>
</dbReference>
<sequence length="58" mass="6437">MLVLATLPVGKSDEHLAYPDTLSLPYDVLGKVCFEMAKSAWRTGIRKIVFWNSQGGQP</sequence>
<dbReference type="InterPro" id="IPR003785">
    <property type="entry name" value="Creatininase/forma_Hydrolase"/>
</dbReference>
<comment type="similarity">
    <text evidence="1">Belongs to the creatininase superfamily.</text>
</comment>
<dbReference type="Proteomes" id="UP000220639">
    <property type="component" value="Unassembled WGS sequence"/>
</dbReference>
<proteinExistence type="inferred from homology"/>
<dbReference type="EMBL" id="FZTC01000001">
    <property type="protein sequence ID" value="SNU32458.1"/>
    <property type="molecule type" value="Genomic_DNA"/>
</dbReference>
<dbReference type="InterPro" id="IPR024087">
    <property type="entry name" value="Creatininase-like_sf"/>
</dbReference>
<name>A0A285AV12_9ENTR</name>
<evidence type="ECO:0000256" key="1">
    <source>
        <dbReference type="ARBA" id="ARBA00024029"/>
    </source>
</evidence>
<evidence type="ECO:0000313" key="3">
    <source>
        <dbReference type="Proteomes" id="UP000220639"/>
    </source>
</evidence>
<dbReference type="SUPFAM" id="SSF102215">
    <property type="entry name" value="Creatininase"/>
    <property type="match status" value="1"/>
</dbReference>
<dbReference type="Pfam" id="PF02633">
    <property type="entry name" value="Creatininase"/>
    <property type="match status" value="1"/>
</dbReference>
<reference evidence="3" key="1">
    <citation type="submission" date="2017-08" db="EMBL/GenBank/DDBJ databases">
        <authorList>
            <person name="Brisse S."/>
        </authorList>
    </citation>
    <scope>NUCLEOTIDE SEQUENCE [LARGE SCALE GENOMIC DNA]</scope>
    <source>
        <strain evidence="3">06D021</strain>
    </source>
</reference>
<accession>A0A285AV12</accession>
<dbReference type="RefSeq" id="WP_227599551.1">
    <property type="nucleotide sequence ID" value="NZ_CABGNN010000011.1"/>
</dbReference>
<gene>
    <name evidence="2" type="ORF">KOSB73_10080</name>
</gene>
<dbReference type="Gene3D" id="3.40.50.10310">
    <property type="entry name" value="Creatininase"/>
    <property type="match status" value="1"/>
</dbReference>